<comment type="caution">
    <text evidence="3">The sequence shown here is derived from an EMBL/GenBank/DDBJ whole genome shotgun (WGS) entry which is preliminary data.</text>
</comment>
<feature type="transmembrane region" description="Helical" evidence="1">
    <location>
        <begin position="89"/>
        <end position="109"/>
    </location>
</feature>
<feature type="domain" description="Alpha/beta hydrolase fold-5" evidence="2">
    <location>
        <begin position="150"/>
        <end position="309"/>
    </location>
</feature>
<gene>
    <name evidence="3" type="ORF">FHW14_001302</name>
</gene>
<dbReference type="EMBL" id="JACHVT010000003">
    <property type="protein sequence ID" value="MBB2986148.1"/>
    <property type="molecule type" value="Genomic_DNA"/>
</dbReference>
<feature type="transmembrane region" description="Helical" evidence="1">
    <location>
        <begin position="21"/>
        <end position="46"/>
    </location>
</feature>
<evidence type="ECO:0000313" key="3">
    <source>
        <dbReference type="EMBL" id="MBB2986148.1"/>
    </source>
</evidence>
<accession>A0A839PPC5</accession>
<dbReference type="RefSeq" id="WP_184509187.1">
    <property type="nucleotide sequence ID" value="NZ_JACHVT010000003.1"/>
</dbReference>
<keyword evidence="1" id="KW-0472">Membrane</keyword>
<dbReference type="InterPro" id="IPR029058">
    <property type="entry name" value="AB_hydrolase_fold"/>
</dbReference>
<protein>
    <recommendedName>
        <fullName evidence="2">Alpha/beta hydrolase fold-5 domain-containing protein</fullName>
    </recommendedName>
</protein>
<evidence type="ECO:0000259" key="2">
    <source>
        <dbReference type="Pfam" id="PF12695"/>
    </source>
</evidence>
<dbReference type="Pfam" id="PF12695">
    <property type="entry name" value="Abhydrolase_5"/>
    <property type="match status" value="1"/>
</dbReference>
<organism evidence="3 4">
    <name type="scientific">Terracoccus luteus</name>
    <dbReference type="NCBI Taxonomy" id="53356"/>
    <lineage>
        <taxon>Bacteria</taxon>
        <taxon>Bacillati</taxon>
        <taxon>Actinomycetota</taxon>
        <taxon>Actinomycetes</taxon>
        <taxon>Micrococcales</taxon>
        <taxon>Intrasporangiaceae</taxon>
        <taxon>Terracoccus</taxon>
    </lineage>
</organism>
<evidence type="ECO:0000256" key="1">
    <source>
        <dbReference type="SAM" id="Phobius"/>
    </source>
</evidence>
<dbReference type="InterPro" id="IPR029059">
    <property type="entry name" value="AB_hydrolase_5"/>
</dbReference>
<dbReference type="Proteomes" id="UP000590811">
    <property type="component" value="Unassembled WGS sequence"/>
</dbReference>
<reference evidence="3 4" key="1">
    <citation type="submission" date="2020-08" db="EMBL/GenBank/DDBJ databases">
        <title>Genomic Encyclopedia of Type Strains, Phase IV (KMG-V): Genome sequencing to study the core and pangenomes of soil and plant-associated prokaryotes.</title>
        <authorList>
            <person name="Whitman W."/>
        </authorList>
    </citation>
    <scope>NUCLEOTIDE SEQUENCE [LARGE SCALE GENOMIC DNA]</scope>
    <source>
        <strain evidence="3 4">B3ACCR2</strain>
    </source>
</reference>
<keyword evidence="1" id="KW-0812">Transmembrane</keyword>
<evidence type="ECO:0000313" key="4">
    <source>
        <dbReference type="Proteomes" id="UP000590811"/>
    </source>
</evidence>
<dbReference type="GO" id="GO:0016787">
    <property type="term" value="F:hydrolase activity"/>
    <property type="evidence" value="ECO:0007669"/>
    <property type="project" value="InterPro"/>
</dbReference>
<proteinExistence type="predicted"/>
<sequence length="325" mass="32456">MGELAAGAPPGPPPSGSRFAVGWSAVLGAVLVVSAALFAALSWSVLLAGHPAHLVALAVAAVVGLLVLGRAVRLARRARAPRHGRWLRLLGRAAALVAVLAVVGSFAYLKPFGADTTAVAAMGGGDGVRVTDAATTITLEPTSGQATRGLVFQPGARVDPRAYVPLLERVAADGVLVVVVKQPFDIGFLAVGAPDAVVAAHPEVTAWAVGGHSLGGVAASSWAGANSGTAKGLVLWASYPLGSLADSGLRVASVSGTRDGLATPADIAASRSDLPASTTYTAVEGGVHAFFGDYGEQPGDGTPTVSRADAQRQVVAATTSLLDSL</sequence>
<dbReference type="AlphaFoldDB" id="A0A839PPC5"/>
<feature type="transmembrane region" description="Helical" evidence="1">
    <location>
        <begin position="52"/>
        <end position="69"/>
    </location>
</feature>
<dbReference type="SUPFAM" id="SSF53474">
    <property type="entry name" value="alpha/beta-Hydrolases"/>
    <property type="match status" value="1"/>
</dbReference>
<dbReference type="Gene3D" id="3.40.50.1820">
    <property type="entry name" value="alpha/beta hydrolase"/>
    <property type="match status" value="1"/>
</dbReference>
<name>A0A839PPC5_9MICO</name>
<keyword evidence="1" id="KW-1133">Transmembrane helix</keyword>